<feature type="coiled-coil region" evidence="1">
    <location>
        <begin position="1"/>
        <end position="28"/>
    </location>
</feature>
<name>A0ABU0AGW3_9BACI</name>
<keyword evidence="3" id="KW-1185">Reference proteome</keyword>
<organism evidence="2 3">
    <name type="scientific">Cytobacillus purgationiresistens</name>
    <dbReference type="NCBI Taxonomy" id="863449"/>
    <lineage>
        <taxon>Bacteria</taxon>
        <taxon>Bacillati</taxon>
        <taxon>Bacillota</taxon>
        <taxon>Bacilli</taxon>
        <taxon>Bacillales</taxon>
        <taxon>Bacillaceae</taxon>
        <taxon>Cytobacillus</taxon>
    </lineage>
</organism>
<keyword evidence="1" id="KW-0175">Coiled coil</keyword>
<dbReference type="RefSeq" id="WP_307474253.1">
    <property type="nucleotide sequence ID" value="NZ_JAUSUB010000007.1"/>
</dbReference>
<dbReference type="InterPro" id="IPR037208">
    <property type="entry name" value="Spo0E-like_sf"/>
</dbReference>
<dbReference type="Pfam" id="PF09388">
    <property type="entry name" value="SpoOE-like"/>
    <property type="match status" value="1"/>
</dbReference>
<dbReference type="InterPro" id="IPR018540">
    <property type="entry name" value="Spo0E-like"/>
</dbReference>
<dbReference type="Gene3D" id="4.10.280.10">
    <property type="entry name" value="Helix-loop-helix DNA-binding domain"/>
    <property type="match status" value="1"/>
</dbReference>
<evidence type="ECO:0000313" key="2">
    <source>
        <dbReference type="EMBL" id="MDQ0270109.1"/>
    </source>
</evidence>
<gene>
    <name evidence="2" type="ORF">J2S17_001984</name>
</gene>
<comment type="caution">
    <text evidence="2">The sequence shown here is derived from an EMBL/GenBank/DDBJ whole genome shotgun (WGS) entry which is preliminary data.</text>
</comment>
<dbReference type="SUPFAM" id="SSF140500">
    <property type="entry name" value="BAS1536-like"/>
    <property type="match status" value="1"/>
</dbReference>
<accession>A0ABU0AGW3</accession>
<evidence type="ECO:0000256" key="1">
    <source>
        <dbReference type="SAM" id="Coils"/>
    </source>
</evidence>
<protein>
    <submittedName>
        <fullName evidence="2">DNA-binding ribbon-helix-helix protein</fullName>
    </submittedName>
</protein>
<dbReference type="GO" id="GO:0003677">
    <property type="term" value="F:DNA binding"/>
    <property type="evidence" value="ECO:0007669"/>
    <property type="project" value="UniProtKB-KW"/>
</dbReference>
<keyword evidence="2" id="KW-0238">DNA-binding</keyword>
<dbReference type="InterPro" id="IPR036638">
    <property type="entry name" value="HLH_DNA-bd_sf"/>
</dbReference>
<proteinExistence type="predicted"/>
<dbReference type="EMBL" id="JAUSUB010000007">
    <property type="protein sequence ID" value="MDQ0270109.1"/>
    <property type="molecule type" value="Genomic_DNA"/>
</dbReference>
<dbReference type="Proteomes" id="UP001238088">
    <property type="component" value="Unassembled WGS sequence"/>
</dbReference>
<reference evidence="2 3" key="1">
    <citation type="submission" date="2023-07" db="EMBL/GenBank/DDBJ databases">
        <title>Genomic Encyclopedia of Type Strains, Phase IV (KMG-IV): sequencing the most valuable type-strain genomes for metagenomic binning, comparative biology and taxonomic classification.</title>
        <authorList>
            <person name="Goeker M."/>
        </authorList>
    </citation>
    <scope>NUCLEOTIDE SEQUENCE [LARGE SCALE GENOMIC DNA]</scope>
    <source>
        <strain evidence="2 3">DSM 23494</strain>
    </source>
</reference>
<evidence type="ECO:0000313" key="3">
    <source>
        <dbReference type="Proteomes" id="UP001238088"/>
    </source>
</evidence>
<sequence length="56" mass="6511">MKNIDCNIIKLIEQINELRHELINVSQSTGINSLNTLKCSQKLDKLIYSYQSMNKK</sequence>